<organism evidence="1 2">
    <name type="scientific">Ataeniobius toweri</name>
    <dbReference type="NCBI Taxonomy" id="208326"/>
    <lineage>
        <taxon>Eukaryota</taxon>
        <taxon>Metazoa</taxon>
        <taxon>Chordata</taxon>
        <taxon>Craniata</taxon>
        <taxon>Vertebrata</taxon>
        <taxon>Euteleostomi</taxon>
        <taxon>Actinopterygii</taxon>
        <taxon>Neopterygii</taxon>
        <taxon>Teleostei</taxon>
        <taxon>Neoteleostei</taxon>
        <taxon>Acanthomorphata</taxon>
        <taxon>Ovalentaria</taxon>
        <taxon>Atherinomorphae</taxon>
        <taxon>Cyprinodontiformes</taxon>
        <taxon>Goodeidae</taxon>
        <taxon>Ataeniobius</taxon>
    </lineage>
</organism>
<name>A0ABU7AVW9_9TELE</name>
<keyword evidence="2" id="KW-1185">Reference proteome</keyword>
<accession>A0ABU7AVW9</accession>
<dbReference type="Proteomes" id="UP001345963">
    <property type="component" value="Unassembled WGS sequence"/>
</dbReference>
<evidence type="ECO:0000313" key="1">
    <source>
        <dbReference type="EMBL" id="MED6241494.1"/>
    </source>
</evidence>
<reference evidence="1 2" key="1">
    <citation type="submission" date="2021-07" db="EMBL/GenBank/DDBJ databases">
        <authorList>
            <person name="Palmer J.M."/>
        </authorList>
    </citation>
    <scope>NUCLEOTIDE SEQUENCE [LARGE SCALE GENOMIC DNA]</scope>
    <source>
        <strain evidence="1 2">AT_MEX2019</strain>
        <tissue evidence="1">Muscle</tissue>
    </source>
</reference>
<protein>
    <submittedName>
        <fullName evidence="1">Uncharacterized protein</fullName>
    </submittedName>
</protein>
<dbReference type="EMBL" id="JAHUTI010029845">
    <property type="protein sequence ID" value="MED6241494.1"/>
    <property type="molecule type" value="Genomic_DNA"/>
</dbReference>
<comment type="caution">
    <text evidence="1">The sequence shown here is derived from an EMBL/GenBank/DDBJ whole genome shotgun (WGS) entry which is preliminary data.</text>
</comment>
<sequence length="261" mass="28522">MATESLSAEVTGCLPGPADPLAGYLASSPEVFSSYWIPGFWTKTRHRSWIRIQTSVALPGQEPSWQLPGYLFIRTKLHISRFPLVVLFIYNSNNTRQISSSLLQHSLSNQTSVITDGTVASPVILPLPNSRDVISPNPEKFSGETRFKKHEARLPEILVAVPRLPVSQDSDPLAPSGILWHLLASSGTPWHLLASSGTFWHPLAPCGTSGILWHPLAPSGTPWHPLAPSGILWHPVASSCTPWHPLAGLWQPYGLGRPACF</sequence>
<gene>
    <name evidence="1" type="ORF">ATANTOWER_016518</name>
</gene>
<dbReference type="PANTHER" id="PTHR36162:SF12">
    <property type="match status" value="1"/>
</dbReference>
<dbReference type="PANTHER" id="PTHR36162">
    <property type="match status" value="1"/>
</dbReference>
<proteinExistence type="predicted"/>
<evidence type="ECO:0000313" key="2">
    <source>
        <dbReference type="Proteomes" id="UP001345963"/>
    </source>
</evidence>